<dbReference type="Proteomes" id="UP000011668">
    <property type="component" value="Unassembled WGS sequence"/>
</dbReference>
<gene>
    <name evidence="1" type="ORF">AG1IA_08611</name>
</gene>
<keyword evidence="2" id="KW-1185">Reference proteome</keyword>
<organism evidence="1 2">
    <name type="scientific">Thanatephorus cucumeris (strain AG1-IA)</name>
    <name type="common">Rice sheath blight fungus</name>
    <name type="synonym">Rhizoctonia solani</name>
    <dbReference type="NCBI Taxonomy" id="983506"/>
    <lineage>
        <taxon>Eukaryota</taxon>
        <taxon>Fungi</taxon>
        <taxon>Dikarya</taxon>
        <taxon>Basidiomycota</taxon>
        <taxon>Agaricomycotina</taxon>
        <taxon>Agaricomycetes</taxon>
        <taxon>Cantharellales</taxon>
        <taxon>Ceratobasidiaceae</taxon>
        <taxon>Rhizoctonia</taxon>
        <taxon>Rhizoctonia solani AG-1</taxon>
    </lineage>
</organism>
<dbReference type="AlphaFoldDB" id="L8WKM1"/>
<accession>L8WKM1</accession>
<sequence>MRSVVLRIIQDPRSVASDQDEMADMSFANFARRNNRHPYLCVFRMKYLNWPSNMQVYITQLHP</sequence>
<name>L8WKM1_THACA</name>
<dbReference type="EMBL" id="AFRT01002695">
    <property type="protein sequence ID" value="ELU37348.1"/>
    <property type="molecule type" value="Genomic_DNA"/>
</dbReference>
<dbReference type="HOGENOM" id="CLU_2887407_0_0_1"/>
<reference evidence="1 2" key="1">
    <citation type="journal article" date="2013" name="Nat. Commun.">
        <title>The evolution and pathogenic mechanisms of the rice sheath blight pathogen.</title>
        <authorList>
            <person name="Zheng A."/>
            <person name="Lin R."/>
            <person name="Xu L."/>
            <person name="Qin P."/>
            <person name="Tang C."/>
            <person name="Ai P."/>
            <person name="Zhang D."/>
            <person name="Liu Y."/>
            <person name="Sun Z."/>
            <person name="Feng H."/>
            <person name="Wang Y."/>
            <person name="Chen Y."/>
            <person name="Liang X."/>
            <person name="Fu R."/>
            <person name="Li Q."/>
            <person name="Zhang J."/>
            <person name="Yu X."/>
            <person name="Xie Z."/>
            <person name="Ding L."/>
            <person name="Guan P."/>
            <person name="Tang J."/>
            <person name="Liang Y."/>
            <person name="Wang S."/>
            <person name="Deng Q."/>
            <person name="Li S."/>
            <person name="Zhu J."/>
            <person name="Wang L."/>
            <person name="Liu H."/>
            <person name="Li P."/>
        </authorList>
    </citation>
    <scope>NUCLEOTIDE SEQUENCE [LARGE SCALE GENOMIC DNA]</scope>
    <source>
        <strain evidence="2">AG-1 IA</strain>
    </source>
</reference>
<evidence type="ECO:0000313" key="2">
    <source>
        <dbReference type="Proteomes" id="UP000011668"/>
    </source>
</evidence>
<comment type="caution">
    <text evidence="1">The sequence shown here is derived from an EMBL/GenBank/DDBJ whole genome shotgun (WGS) entry which is preliminary data.</text>
</comment>
<protein>
    <submittedName>
        <fullName evidence="1">Uncharacterized protein</fullName>
    </submittedName>
</protein>
<proteinExistence type="predicted"/>
<evidence type="ECO:0000313" key="1">
    <source>
        <dbReference type="EMBL" id="ELU37348.1"/>
    </source>
</evidence>